<reference evidence="2" key="1">
    <citation type="journal article" date="2023" name="G3 (Bethesda)">
        <title>A reference genome for the long-term kleptoplast-retaining sea slug Elysia crispata morphotype clarki.</title>
        <authorList>
            <person name="Eastman K.E."/>
            <person name="Pendleton A.L."/>
            <person name="Shaikh M.A."/>
            <person name="Suttiyut T."/>
            <person name="Ogas R."/>
            <person name="Tomko P."/>
            <person name="Gavelis G."/>
            <person name="Widhalm J.R."/>
            <person name="Wisecaver J.H."/>
        </authorList>
    </citation>
    <scope>NUCLEOTIDE SEQUENCE</scope>
    <source>
        <strain evidence="2">ECLA1</strain>
    </source>
</reference>
<sequence length="100" mass="10723">MIVVGNNQLEWGKRTQRSGIFPFNRDIFSDSDLAPSHVKERPEPNPSHAPLATPGPSYTLPATLVPSHTSLVTPGLIPLVQATPLLLPLVQATALLLPLS</sequence>
<dbReference type="EMBL" id="JAWDGP010001820">
    <property type="protein sequence ID" value="KAK3787944.1"/>
    <property type="molecule type" value="Genomic_DNA"/>
</dbReference>
<accession>A0AAE1AHH6</accession>
<evidence type="ECO:0000313" key="3">
    <source>
        <dbReference type="Proteomes" id="UP001283361"/>
    </source>
</evidence>
<name>A0AAE1AHH6_9GAST</name>
<evidence type="ECO:0000256" key="1">
    <source>
        <dbReference type="SAM" id="MobiDB-lite"/>
    </source>
</evidence>
<keyword evidence="3" id="KW-1185">Reference proteome</keyword>
<dbReference type="Proteomes" id="UP001283361">
    <property type="component" value="Unassembled WGS sequence"/>
</dbReference>
<organism evidence="2 3">
    <name type="scientific">Elysia crispata</name>
    <name type="common">lettuce slug</name>
    <dbReference type="NCBI Taxonomy" id="231223"/>
    <lineage>
        <taxon>Eukaryota</taxon>
        <taxon>Metazoa</taxon>
        <taxon>Spiralia</taxon>
        <taxon>Lophotrochozoa</taxon>
        <taxon>Mollusca</taxon>
        <taxon>Gastropoda</taxon>
        <taxon>Heterobranchia</taxon>
        <taxon>Euthyneura</taxon>
        <taxon>Panpulmonata</taxon>
        <taxon>Sacoglossa</taxon>
        <taxon>Placobranchoidea</taxon>
        <taxon>Plakobranchidae</taxon>
        <taxon>Elysia</taxon>
    </lineage>
</organism>
<feature type="region of interest" description="Disordered" evidence="1">
    <location>
        <begin position="32"/>
        <end position="56"/>
    </location>
</feature>
<proteinExistence type="predicted"/>
<comment type="caution">
    <text evidence="2">The sequence shown here is derived from an EMBL/GenBank/DDBJ whole genome shotgun (WGS) entry which is preliminary data.</text>
</comment>
<gene>
    <name evidence="2" type="ORF">RRG08_008963</name>
</gene>
<dbReference type="AlphaFoldDB" id="A0AAE1AHH6"/>
<protein>
    <submittedName>
        <fullName evidence="2">Uncharacterized protein</fullName>
    </submittedName>
</protein>
<evidence type="ECO:0000313" key="2">
    <source>
        <dbReference type="EMBL" id="KAK3787944.1"/>
    </source>
</evidence>